<dbReference type="Proteomes" id="UP001180453">
    <property type="component" value="Unassembled WGS sequence"/>
</dbReference>
<keyword evidence="3 6" id="KW-0378">Hydrolase</keyword>
<dbReference type="SMART" id="SM00636">
    <property type="entry name" value="Glyco_18"/>
    <property type="match status" value="1"/>
</dbReference>
<dbReference type="Gene3D" id="3.20.20.80">
    <property type="entry name" value="Glycosidases"/>
    <property type="match status" value="1"/>
</dbReference>
<dbReference type="InterPro" id="IPR017853">
    <property type="entry name" value="GH"/>
</dbReference>
<sequence length="373" mass="39931">MKKTLIATLALAASLAQAQTKPVVGTYILAERGVDVVEQLQPGRVTHLLYAFLLICGEGQRAKEAEACKDKPPFSIASHADQEIFSAAFQRLKQRDPKVQVLASVGGWGGSDPFFHLAATAEGRKAFVKHSIDWLRAHPGFDGLDIDWEHPGSNGAVNGVALGSPADAENYVLLMQDLRAGLDALGREAGKRYALTTAIATTKEQLARMAMGRAAASLDLVFMMTYDFAGPWTKKAANHAALRSARPGDDRSLEASVANLKREGVPAAKLVAGVAMYGRGFDGVKADGSYAKPWPNEDGSVAFKDIDSLTGMKAHFDKRTQSWAMVGGGRFVGYDDPRAVRAKVAFAKKQGLAGVFAWELSQDNGEILGAMQP</sequence>
<keyword evidence="4" id="KW-0119">Carbohydrate metabolism</keyword>
<dbReference type="InterPro" id="IPR011583">
    <property type="entry name" value="Chitinase_II/V-like_cat"/>
</dbReference>
<dbReference type="InterPro" id="IPR001223">
    <property type="entry name" value="Glyco_hydro18_cat"/>
</dbReference>
<keyword evidence="11" id="KW-1185">Reference proteome</keyword>
<protein>
    <recommendedName>
        <fullName evidence="2">chitinase</fullName>
        <ecNumber evidence="2">3.2.1.14</ecNumber>
    </recommendedName>
</protein>
<evidence type="ECO:0000256" key="2">
    <source>
        <dbReference type="ARBA" id="ARBA00012729"/>
    </source>
</evidence>
<keyword evidence="8" id="KW-0732">Signal</keyword>
<dbReference type="InterPro" id="IPR001579">
    <property type="entry name" value="Glyco_hydro_18_chit_AS"/>
</dbReference>
<evidence type="ECO:0000256" key="7">
    <source>
        <dbReference type="RuleBase" id="RU004453"/>
    </source>
</evidence>
<dbReference type="EC" id="3.2.1.14" evidence="2"/>
<feature type="domain" description="GH18" evidence="9">
    <location>
        <begin position="22"/>
        <end position="373"/>
    </location>
</feature>
<evidence type="ECO:0000313" key="11">
    <source>
        <dbReference type="Proteomes" id="UP001180453"/>
    </source>
</evidence>
<dbReference type="InterPro" id="IPR029070">
    <property type="entry name" value="Chitinase_insertion_sf"/>
</dbReference>
<keyword evidence="5 6" id="KW-0326">Glycosidase</keyword>
<dbReference type="SUPFAM" id="SSF51445">
    <property type="entry name" value="(Trans)glycosidases"/>
    <property type="match status" value="1"/>
</dbReference>
<dbReference type="Gene3D" id="3.10.50.10">
    <property type="match status" value="1"/>
</dbReference>
<proteinExistence type="inferred from homology"/>
<evidence type="ECO:0000259" key="9">
    <source>
        <dbReference type="PROSITE" id="PS51910"/>
    </source>
</evidence>
<evidence type="ECO:0000256" key="6">
    <source>
        <dbReference type="RuleBase" id="RU000489"/>
    </source>
</evidence>
<dbReference type="PANTHER" id="PTHR11177">
    <property type="entry name" value="CHITINASE"/>
    <property type="match status" value="1"/>
</dbReference>
<comment type="similarity">
    <text evidence="7">Belongs to the glycosyl hydrolase 18 family.</text>
</comment>
<dbReference type="InterPro" id="IPR050314">
    <property type="entry name" value="Glycosyl_Hydrlase_18"/>
</dbReference>
<dbReference type="RefSeq" id="WP_310273221.1">
    <property type="nucleotide sequence ID" value="NZ_JAVDXU010000009.1"/>
</dbReference>
<evidence type="ECO:0000256" key="8">
    <source>
        <dbReference type="SAM" id="SignalP"/>
    </source>
</evidence>
<feature type="signal peptide" evidence="8">
    <location>
        <begin position="1"/>
        <end position="18"/>
    </location>
</feature>
<evidence type="ECO:0000256" key="4">
    <source>
        <dbReference type="ARBA" id="ARBA00023024"/>
    </source>
</evidence>
<accession>A0ABU1YY46</accession>
<dbReference type="GO" id="GO:0008843">
    <property type="term" value="F:endochitinase activity"/>
    <property type="evidence" value="ECO:0007669"/>
    <property type="project" value="UniProtKB-EC"/>
</dbReference>
<comment type="caution">
    <text evidence="10">The sequence shown here is derived from an EMBL/GenBank/DDBJ whole genome shotgun (WGS) entry which is preliminary data.</text>
</comment>
<name>A0ABU1YY46_ROSSA</name>
<dbReference type="PROSITE" id="PS01095">
    <property type="entry name" value="GH18_1"/>
    <property type="match status" value="1"/>
</dbReference>
<feature type="chain" id="PRO_5047060834" description="chitinase" evidence="8">
    <location>
        <begin position="19"/>
        <end position="373"/>
    </location>
</feature>
<dbReference type="PANTHER" id="PTHR11177:SF317">
    <property type="entry name" value="CHITINASE 12-RELATED"/>
    <property type="match status" value="1"/>
</dbReference>
<evidence type="ECO:0000256" key="5">
    <source>
        <dbReference type="ARBA" id="ARBA00023295"/>
    </source>
</evidence>
<dbReference type="Pfam" id="PF00704">
    <property type="entry name" value="Glyco_hydro_18"/>
    <property type="match status" value="1"/>
</dbReference>
<evidence type="ECO:0000256" key="3">
    <source>
        <dbReference type="ARBA" id="ARBA00022801"/>
    </source>
</evidence>
<evidence type="ECO:0000256" key="1">
    <source>
        <dbReference type="ARBA" id="ARBA00000822"/>
    </source>
</evidence>
<keyword evidence="4" id="KW-0146">Chitin degradation</keyword>
<comment type="catalytic activity">
    <reaction evidence="1">
        <text>Random endo-hydrolysis of N-acetyl-beta-D-glucosaminide (1-&gt;4)-beta-linkages in chitin and chitodextrins.</text>
        <dbReference type="EC" id="3.2.1.14"/>
    </reaction>
</comment>
<gene>
    <name evidence="10" type="ORF">J2X20_005842</name>
</gene>
<dbReference type="EMBL" id="JAVDXU010000009">
    <property type="protein sequence ID" value="MDR7273156.1"/>
    <property type="molecule type" value="Genomic_DNA"/>
</dbReference>
<dbReference type="PROSITE" id="PS51910">
    <property type="entry name" value="GH18_2"/>
    <property type="match status" value="1"/>
</dbReference>
<reference evidence="10 11" key="1">
    <citation type="submission" date="2023-07" db="EMBL/GenBank/DDBJ databases">
        <title>Sorghum-associated microbial communities from plants grown in Nebraska, USA.</title>
        <authorList>
            <person name="Schachtman D."/>
        </authorList>
    </citation>
    <scope>NUCLEOTIDE SEQUENCE [LARGE SCALE GENOMIC DNA]</scope>
    <source>
        <strain evidence="10 11">BE314</strain>
    </source>
</reference>
<organism evidence="10 11">
    <name type="scientific">Roseateles saccharophilus</name>
    <name type="common">Pseudomonas saccharophila</name>
    <dbReference type="NCBI Taxonomy" id="304"/>
    <lineage>
        <taxon>Bacteria</taxon>
        <taxon>Pseudomonadati</taxon>
        <taxon>Pseudomonadota</taxon>
        <taxon>Betaproteobacteria</taxon>
        <taxon>Burkholderiales</taxon>
        <taxon>Sphaerotilaceae</taxon>
        <taxon>Roseateles</taxon>
    </lineage>
</organism>
<evidence type="ECO:0000313" key="10">
    <source>
        <dbReference type="EMBL" id="MDR7273156.1"/>
    </source>
</evidence>
<dbReference type="SUPFAM" id="SSF54556">
    <property type="entry name" value="Chitinase insertion domain"/>
    <property type="match status" value="1"/>
</dbReference>
<keyword evidence="4" id="KW-0624">Polysaccharide degradation</keyword>